<protein>
    <recommendedName>
        <fullName evidence="3 8">DNA repair protein RecO</fullName>
    </recommendedName>
    <alternativeName>
        <fullName evidence="7 8">Recombination protein O</fullName>
    </alternativeName>
</protein>
<dbReference type="RefSeq" id="WP_094765377.1">
    <property type="nucleotide sequence ID" value="NZ_FUKQ01000044.1"/>
</dbReference>
<keyword evidence="5 8" id="KW-0233">DNA recombination</keyword>
<gene>
    <name evidence="8" type="primary">recO</name>
    <name evidence="10" type="ORF">FM114_12005</name>
</gene>
<dbReference type="InterPro" id="IPR042242">
    <property type="entry name" value="RecO_C"/>
</dbReference>
<dbReference type="HAMAP" id="MF_00201">
    <property type="entry name" value="RecO"/>
    <property type="match status" value="1"/>
</dbReference>
<evidence type="ECO:0000256" key="8">
    <source>
        <dbReference type="HAMAP-Rule" id="MF_00201"/>
    </source>
</evidence>
<dbReference type="AlphaFoldDB" id="A0A1R4K7D0"/>
<comment type="similarity">
    <text evidence="2 8">Belongs to the RecO family.</text>
</comment>
<comment type="function">
    <text evidence="1 8">Involved in DNA repair and RecF pathway recombination.</text>
</comment>
<accession>A0A1R4K7D0</accession>
<evidence type="ECO:0000259" key="9">
    <source>
        <dbReference type="Pfam" id="PF11967"/>
    </source>
</evidence>
<dbReference type="GO" id="GO:0006310">
    <property type="term" value="P:DNA recombination"/>
    <property type="evidence" value="ECO:0007669"/>
    <property type="project" value="UniProtKB-UniRule"/>
</dbReference>
<dbReference type="GO" id="GO:0043590">
    <property type="term" value="C:bacterial nucleoid"/>
    <property type="evidence" value="ECO:0007669"/>
    <property type="project" value="TreeGrafter"/>
</dbReference>
<dbReference type="Pfam" id="PF11967">
    <property type="entry name" value="RecO_N"/>
    <property type="match status" value="1"/>
</dbReference>
<dbReference type="Gene3D" id="6.20.220.20">
    <property type="entry name" value="Recombination protein O, zinc-binding domain"/>
    <property type="match status" value="1"/>
</dbReference>
<reference evidence="10 11" key="1">
    <citation type="submission" date="2017-02" db="EMBL/GenBank/DDBJ databases">
        <authorList>
            <person name="Peterson S.W."/>
        </authorList>
    </citation>
    <scope>NUCLEOTIDE SEQUENCE [LARGE SCALE GENOMIC DNA]</scope>
    <source>
        <strain evidence="10 11">LSP_Lj1</strain>
    </source>
</reference>
<dbReference type="Pfam" id="PF02565">
    <property type="entry name" value="RecO_C"/>
    <property type="match status" value="1"/>
</dbReference>
<organism evidence="10 11">
    <name type="scientific">Luteococcus japonicus LSP_Lj1</name>
    <dbReference type="NCBI Taxonomy" id="1255658"/>
    <lineage>
        <taxon>Bacteria</taxon>
        <taxon>Bacillati</taxon>
        <taxon>Actinomycetota</taxon>
        <taxon>Actinomycetes</taxon>
        <taxon>Propionibacteriales</taxon>
        <taxon>Propionibacteriaceae</taxon>
        <taxon>Luteococcus</taxon>
    </lineage>
</organism>
<dbReference type="NCBIfam" id="TIGR00613">
    <property type="entry name" value="reco"/>
    <property type="match status" value="1"/>
</dbReference>
<dbReference type="Gene3D" id="1.20.1440.120">
    <property type="entry name" value="Recombination protein O, C-terminal domain"/>
    <property type="match status" value="1"/>
</dbReference>
<keyword evidence="4 8" id="KW-0227">DNA damage</keyword>
<feature type="domain" description="DNA replication/recombination mediator RecO N-terminal" evidence="9">
    <location>
        <begin position="1"/>
        <end position="79"/>
    </location>
</feature>
<dbReference type="InterPro" id="IPR037278">
    <property type="entry name" value="ARFGAP/RecO"/>
</dbReference>
<dbReference type="OrthoDB" id="9812244at2"/>
<evidence type="ECO:0000256" key="4">
    <source>
        <dbReference type="ARBA" id="ARBA00022763"/>
    </source>
</evidence>
<evidence type="ECO:0000256" key="2">
    <source>
        <dbReference type="ARBA" id="ARBA00007452"/>
    </source>
</evidence>
<keyword evidence="11" id="KW-1185">Reference proteome</keyword>
<evidence type="ECO:0000256" key="6">
    <source>
        <dbReference type="ARBA" id="ARBA00023204"/>
    </source>
</evidence>
<evidence type="ECO:0000313" key="11">
    <source>
        <dbReference type="Proteomes" id="UP000188342"/>
    </source>
</evidence>
<dbReference type="EMBL" id="FUKQ01000044">
    <property type="protein sequence ID" value="SJN40199.1"/>
    <property type="molecule type" value="Genomic_DNA"/>
</dbReference>
<sequence length="263" mass="28873">MPTYRDEAVVLRTHKLGEADRIITMLSRQNGKVRAVARGVRRTSSKFGGRLEPFSHVDIQFATGRALDIVAQAESLHAFGEPLLGDYDAFCCGQVMLETADRLVAEEREPSLQQYRLLVGALRVLGEGTTDGPRPATMVLDSYLLRALAVAGYAPALDSCARCGLEGPHEFFNPAAGGMVCVGCRPPGSARPRPETIGYLQALLTGDWEQTRDVDSPRHREGSGLVQAFVQWHLERGLRSMPYVERRGGQPQQSEQRPNNSIS</sequence>
<evidence type="ECO:0000313" key="10">
    <source>
        <dbReference type="EMBL" id="SJN40199.1"/>
    </source>
</evidence>
<evidence type="ECO:0000256" key="5">
    <source>
        <dbReference type="ARBA" id="ARBA00023172"/>
    </source>
</evidence>
<dbReference type="InterPro" id="IPR022572">
    <property type="entry name" value="DNA_rep/recomb_RecO_N"/>
</dbReference>
<dbReference type="InterPro" id="IPR012340">
    <property type="entry name" value="NA-bd_OB-fold"/>
</dbReference>
<proteinExistence type="inferred from homology"/>
<evidence type="ECO:0000256" key="1">
    <source>
        <dbReference type="ARBA" id="ARBA00003065"/>
    </source>
</evidence>
<dbReference type="Gene3D" id="2.40.50.140">
    <property type="entry name" value="Nucleic acid-binding proteins"/>
    <property type="match status" value="1"/>
</dbReference>
<dbReference type="SUPFAM" id="SSF57863">
    <property type="entry name" value="ArfGap/RecO-like zinc finger"/>
    <property type="match status" value="1"/>
</dbReference>
<dbReference type="GO" id="GO:0006302">
    <property type="term" value="P:double-strand break repair"/>
    <property type="evidence" value="ECO:0007669"/>
    <property type="project" value="TreeGrafter"/>
</dbReference>
<dbReference type="PANTHER" id="PTHR33991:SF1">
    <property type="entry name" value="DNA REPAIR PROTEIN RECO"/>
    <property type="match status" value="1"/>
</dbReference>
<dbReference type="SUPFAM" id="SSF50249">
    <property type="entry name" value="Nucleic acid-binding proteins"/>
    <property type="match status" value="1"/>
</dbReference>
<dbReference type="PANTHER" id="PTHR33991">
    <property type="entry name" value="DNA REPAIR PROTEIN RECO"/>
    <property type="match status" value="1"/>
</dbReference>
<dbReference type="Proteomes" id="UP000188342">
    <property type="component" value="Unassembled WGS sequence"/>
</dbReference>
<dbReference type="InterPro" id="IPR003717">
    <property type="entry name" value="RecO"/>
</dbReference>
<name>A0A1R4K7D0_9ACTN</name>
<evidence type="ECO:0000256" key="3">
    <source>
        <dbReference type="ARBA" id="ARBA00021310"/>
    </source>
</evidence>
<keyword evidence="6 8" id="KW-0234">DNA repair</keyword>
<dbReference type="STRING" id="1255658.FM114_12005"/>
<evidence type="ECO:0000256" key="7">
    <source>
        <dbReference type="ARBA" id="ARBA00033409"/>
    </source>
</evidence>